<dbReference type="SMART" id="SM00355">
    <property type="entry name" value="ZnF_C2H2"/>
    <property type="match status" value="4"/>
</dbReference>
<dbReference type="GO" id="GO:0008270">
    <property type="term" value="F:zinc ion binding"/>
    <property type="evidence" value="ECO:0007669"/>
    <property type="project" value="UniProtKB-KW"/>
</dbReference>
<dbReference type="OrthoDB" id="5920133at2759"/>
<gene>
    <name evidence="4" type="ORF">TTRE_0000818601</name>
</gene>
<dbReference type="InterPro" id="IPR013087">
    <property type="entry name" value="Znf_C2H2_type"/>
</dbReference>
<feature type="region of interest" description="Disordered" evidence="2">
    <location>
        <begin position="255"/>
        <end position="274"/>
    </location>
</feature>
<keyword evidence="1" id="KW-0863">Zinc-finger</keyword>
<feature type="compositionally biased region" description="Polar residues" evidence="2">
    <location>
        <begin position="88"/>
        <end position="99"/>
    </location>
</feature>
<name>A0A077ZMF0_TRITR</name>
<reference evidence="4" key="1">
    <citation type="submission" date="2014-01" db="EMBL/GenBank/DDBJ databases">
        <authorList>
            <person name="Aslett M."/>
        </authorList>
    </citation>
    <scope>NUCLEOTIDE SEQUENCE</scope>
</reference>
<reference evidence="4" key="2">
    <citation type="submission" date="2014-03" db="EMBL/GenBank/DDBJ databases">
        <title>The whipworm genome and dual-species transcriptomics of an intimate host-pathogen interaction.</title>
        <authorList>
            <person name="Foth B.J."/>
            <person name="Tsai I.J."/>
            <person name="Reid A.J."/>
            <person name="Bancroft A.J."/>
            <person name="Nichol S."/>
            <person name="Tracey A."/>
            <person name="Holroyd N."/>
            <person name="Cotton J.A."/>
            <person name="Stanley E.J."/>
            <person name="Zarowiecki M."/>
            <person name="Liu J.Z."/>
            <person name="Huckvale T."/>
            <person name="Cooper P.J."/>
            <person name="Grencis R.K."/>
            <person name="Berriman M."/>
        </authorList>
    </citation>
    <scope>NUCLEOTIDE SEQUENCE [LARGE SCALE GENOMIC DNA]</scope>
</reference>
<evidence type="ECO:0000313" key="5">
    <source>
        <dbReference type="Proteomes" id="UP000030665"/>
    </source>
</evidence>
<proteinExistence type="predicted"/>
<dbReference type="PROSITE" id="PS50157">
    <property type="entry name" value="ZINC_FINGER_C2H2_2"/>
    <property type="match status" value="1"/>
</dbReference>
<feature type="compositionally biased region" description="Basic and acidic residues" evidence="2">
    <location>
        <begin position="100"/>
        <end position="112"/>
    </location>
</feature>
<dbReference type="EMBL" id="HG806756">
    <property type="protein sequence ID" value="CDW59845.1"/>
    <property type="molecule type" value="Genomic_DNA"/>
</dbReference>
<dbReference type="AlphaFoldDB" id="A0A077ZMF0"/>
<keyword evidence="1" id="KW-0862">Zinc</keyword>
<feature type="region of interest" description="Disordered" evidence="2">
    <location>
        <begin position="85"/>
        <end position="113"/>
    </location>
</feature>
<evidence type="ECO:0000313" key="4">
    <source>
        <dbReference type="EMBL" id="CDW59845.1"/>
    </source>
</evidence>
<keyword evidence="1" id="KW-0479">Metal-binding</keyword>
<feature type="domain" description="C2H2-type" evidence="3">
    <location>
        <begin position="24"/>
        <end position="52"/>
    </location>
</feature>
<accession>A0A077ZMF0</accession>
<dbReference type="STRING" id="36087.A0A077ZMF0"/>
<evidence type="ECO:0000259" key="3">
    <source>
        <dbReference type="PROSITE" id="PS50157"/>
    </source>
</evidence>
<evidence type="ECO:0000256" key="2">
    <source>
        <dbReference type="SAM" id="MobiDB-lite"/>
    </source>
</evidence>
<evidence type="ECO:0000256" key="1">
    <source>
        <dbReference type="PROSITE-ProRule" id="PRU00042"/>
    </source>
</evidence>
<keyword evidence="5" id="KW-1185">Reference proteome</keyword>
<dbReference type="Proteomes" id="UP000030665">
    <property type="component" value="Unassembled WGS sequence"/>
</dbReference>
<sequence>MCDQWICSRNRFTHIESHLQYRPYKCSLCDYDNRKEIFIQIHLRKYHKGENGESLFLPSEDIEKRVWELADQSLQKTSRVIRAEPVQSGVTSNAQMSQISDDRSSRPDKSGCESESIVKPLIANKKRRSSHISPHVLPKEKEEQCSICGYYTRKNLFSLSDYVRYHVPKAAYRCAEKGCLMSHFSRTFVYKHMKESHHQLRGQAQDPLNDDRNLLEQFLSTCYNCFPSFYTTARLDRIRNRYGYNSYCIKNGDLASPPSPSLDKKKPKRKRGDPGQNGCLGCAKNLRLLSIDYTDGCCCCFDEKKCGSEAVGKVVCRLCLKSVPGKLIVLESHALNHVVPLPLKCCHCAFTGSKLSAVRSHISETHKYAHEKRIEFLWDDCNWKSLWKRCFERCFSYLATFSAELPRVTCALCFEEVVDNPATMLDHTQHHISVRNTDVYTVQLQAQMKRRR</sequence>
<organism evidence="4 5">
    <name type="scientific">Trichuris trichiura</name>
    <name type="common">Whipworm</name>
    <name type="synonym">Trichocephalus trichiurus</name>
    <dbReference type="NCBI Taxonomy" id="36087"/>
    <lineage>
        <taxon>Eukaryota</taxon>
        <taxon>Metazoa</taxon>
        <taxon>Ecdysozoa</taxon>
        <taxon>Nematoda</taxon>
        <taxon>Enoplea</taxon>
        <taxon>Dorylaimia</taxon>
        <taxon>Trichinellida</taxon>
        <taxon>Trichuridae</taxon>
        <taxon>Trichuris</taxon>
    </lineage>
</organism>
<protein>
    <recommendedName>
        <fullName evidence="3">C2H2-type domain-containing protein</fullName>
    </recommendedName>
</protein>